<dbReference type="FunFam" id="3.40.50.300:FF:000134">
    <property type="entry name" value="Iron-enterobactin ABC transporter ATP-binding protein"/>
    <property type="match status" value="1"/>
</dbReference>
<protein>
    <submittedName>
        <fullName evidence="6">ABC transporter related protein</fullName>
    </submittedName>
</protein>
<name>D4H719_DENA2</name>
<evidence type="ECO:0000256" key="1">
    <source>
        <dbReference type="ARBA" id="ARBA00005417"/>
    </source>
</evidence>
<dbReference type="GO" id="GO:0005524">
    <property type="term" value="F:ATP binding"/>
    <property type="evidence" value="ECO:0007669"/>
    <property type="project" value="UniProtKB-KW"/>
</dbReference>
<dbReference type="eggNOG" id="COG1121">
    <property type="taxonomic scope" value="Bacteria"/>
</dbReference>
<evidence type="ECO:0000256" key="2">
    <source>
        <dbReference type="ARBA" id="ARBA00022448"/>
    </source>
</evidence>
<proteinExistence type="inferred from homology"/>
<dbReference type="SUPFAM" id="SSF52540">
    <property type="entry name" value="P-loop containing nucleoside triphosphate hydrolases"/>
    <property type="match status" value="1"/>
</dbReference>
<keyword evidence="3" id="KW-0547">Nucleotide-binding</keyword>
<dbReference type="PANTHER" id="PTHR42734:SF17">
    <property type="entry name" value="METAL TRANSPORT SYSTEM ATP-BINDING PROTEIN TM_0124-RELATED"/>
    <property type="match status" value="1"/>
</dbReference>
<organism evidence="6 7">
    <name type="scientific">Denitrovibrio acetiphilus (strain DSM 12809 / NBRC 114555 / N2460)</name>
    <dbReference type="NCBI Taxonomy" id="522772"/>
    <lineage>
        <taxon>Bacteria</taxon>
        <taxon>Pseudomonadati</taxon>
        <taxon>Deferribacterota</taxon>
        <taxon>Deferribacteres</taxon>
        <taxon>Deferribacterales</taxon>
        <taxon>Geovibrionaceae</taxon>
        <taxon>Denitrovibrio</taxon>
    </lineage>
</organism>
<keyword evidence="2" id="KW-0813">Transport</keyword>
<feature type="domain" description="ABC transporter" evidence="5">
    <location>
        <begin position="8"/>
        <end position="235"/>
    </location>
</feature>
<dbReference type="KEGG" id="dap:Dacet_2973"/>
<dbReference type="GO" id="GO:0016887">
    <property type="term" value="F:ATP hydrolysis activity"/>
    <property type="evidence" value="ECO:0007669"/>
    <property type="project" value="InterPro"/>
</dbReference>
<dbReference type="RefSeq" id="WP_013012208.1">
    <property type="nucleotide sequence ID" value="NC_013943.1"/>
</dbReference>
<dbReference type="PaxDb" id="522772-Dacet_2973"/>
<dbReference type="OrthoDB" id="9806726at2"/>
<evidence type="ECO:0000313" key="7">
    <source>
        <dbReference type="Proteomes" id="UP000002012"/>
    </source>
</evidence>
<dbReference type="InterPro" id="IPR050153">
    <property type="entry name" value="Metal_Ion_Import_ABC"/>
</dbReference>
<dbReference type="HOGENOM" id="CLU_000604_1_11_0"/>
<evidence type="ECO:0000256" key="4">
    <source>
        <dbReference type="ARBA" id="ARBA00022840"/>
    </source>
</evidence>
<comment type="similarity">
    <text evidence="1">Belongs to the ABC transporter superfamily.</text>
</comment>
<evidence type="ECO:0000256" key="3">
    <source>
        <dbReference type="ARBA" id="ARBA00022741"/>
    </source>
</evidence>
<dbReference type="InterPro" id="IPR017871">
    <property type="entry name" value="ABC_transporter-like_CS"/>
</dbReference>
<dbReference type="InterPro" id="IPR003593">
    <property type="entry name" value="AAA+_ATPase"/>
</dbReference>
<dbReference type="STRING" id="522772.Dacet_2973"/>
<dbReference type="SMART" id="SM00382">
    <property type="entry name" value="AAA"/>
    <property type="match status" value="1"/>
</dbReference>
<keyword evidence="4" id="KW-0067">ATP-binding</keyword>
<dbReference type="Proteomes" id="UP000002012">
    <property type="component" value="Chromosome"/>
</dbReference>
<dbReference type="CDD" id="cd03235">
    <property type="entry name" value="ABC_Metallic_Cations"/>
    <property type="match status" value="1"/>
</dbReference>
<dbReference type="AlphaFoldDB" id="D4H719"/>
<keyword evidence="7" id="KW-1185">Reference proteome</keyword>
<dbReference type="PROSITE" id="PS00211">
    <property type="entry name" value="ABC_TRANSPORTER_1"/>
    <property type="match status" value="1"/>
</dbReference>
<dbReference type="FunCoup" id="D4H719">
    <property type="interactions" value="144"/>
</dbReference>
<reference evidence="6 7" key="1">
    <citation type="journal article" date="2010" name="Stand. Genomic Sci.">
        <title>Complete genome sequence of Denitrovibrio acetiphilus type strain (N2460).</title>
        <authorList>
            <person name="Kiss H."/>
            <person name="Lang E."/>
            <person name="Lapidus A."/>
            <person name="Copeland A."/>
            <person name="Nolan M."/>
            <person name="Glavina Del Rio T."/>
            <person name="Chen F."/>
            <person name="Lucas S."/>
            <person name="Tice H."/>
            <person name="Cheng J.F."/>
            <person name="Han C."/>
            <person name="Goodwin L."/>
            <person name="Pitluck S."/>
            <person name="Liolios K."/>
            <person name="Pati A."/>
            <person name="Ivanova N."/>
            <person name="Mavromatis K."/>
            <person name="Chen A."/>
            <person name="Palaniappan K."/>
            <person name="Land M."/>
            <person name="Hauser L."/>
            <person name="Chang Y.J."/>
            <person name="Jeffries C.D."/>
            <person name="Detter J.C."/>
            <person name="Brettin T."/>
            <person name="Spring S."/>
            <person name="Rohde M."/>
            <person name="Goker M."/>
            <person name="Woyke T."/>
            <person name="Bristow J."/>
            <person name="Eisen J.A."/>
            <person name="Markowitz V."/>
            <person name="Hugenholtz P."/>
            <person name="Kyrpides N.C."/>
            <person name="Klenk H.P."/>
        </authorList>
    </citation>
    <scope>NUCLEOTIDE SEQUENCE [LARGE SCALE GENOMIC DNA]</scope>
    <source>
        <strain evidence="7">DSM 12809 / NBRC 114555 / N2460</strain>
    </source>
</reference>
<dbReference type="InterPro" id="IPR003439">
    <property type="entry name" value="ABC_transporter-like_ATP-bd"/>
</dbReference>
<dbReference type="PROSITE" id="PS50893">
    <property type="entry name" value="ABC_TRANSPORTER_2"/>
    <property type="match status" value="1"/>
</dbReference>
<sequence>MFSEEKIVTVENLNFSYGQVNVLRDVNLSIHRREFLAVIGPNGGGKSTLVKILLGILKPDSGNVSVFGKKPGHSRNIGYVPQDVSAGRGFPVTVREVAMMGRALAKKGTSKSEDRAIVDRILDDMSLLSAAEKRMDDLSGGQRQRALMARALAIEPEIIFLDEPASNVDMKGQTKIFDLLGELNKNMTVVVISHDLTIIPKYATSVACVSGSVHKHDEAELTEDMIYESYGAVEGCPVELVAHGHPHRVLKEHKH</sequence>
<dbReference type="Gene3D" id="3.40.50.300">
    <property type="entry name" value="P-loop containing nucleotide triphosphate hydrolases"/>
    <property type="match status" value="1"/>
</dbReference>
<dbReference type="InParanoid" id="D4H719"/>
<dbReference type="EMBL" id="CP001968">
    <property type="protein sequence ID" value="ADD69723.1"/>
    <property type="molecule type" value="Genomic_DNA"/>
</dbReference>
<dbReference type="PANTHER" id="PTHR42734">
    <property type="entry name" value="METAL TRANSPORT SYSTEM ATP-BINDING PROTEIN TM_0124-RELATED"/>
    <property type="match status" value="1"/>
</dbReference>
<dbReference type="InterPro" id="IPR027417">
    <property type="entry name" value="P-loop_NTPase"/>
</dbReference>
<accession>D4H719</accession>
<evidence type="ECO:0000259" key="5">
    <source>
        <dbReference type="PROSITE" id="PS50893"/>
    </source>
</evidence>
<gene>
    <name evidence="6" type="ordered locus">Dacet_2973</name>
</gene>
<dbReference type="Pfam" id="PF00005">
    <property type="entry name" value="ABC_tran"/>
    <property type="match status" value="1"/>
</dbReference>
<evidence type="ECO:0000313" key="6">
    <source>
        <dbReference type="EMBL" id="ADD69723.1"/>
    </source>
</evidence>